<name>A0ABU6TIH7_9FABA</name>
<dbReference type="Proteomes" id="UP001341840">
    <property type="component" value="Unassembled WGS sequence"/>
</dbReference>
<evidence type="ECO:0000313" key="1">
    <source>
        <dbReference type="EMBL" id="MED6147773.1"/>
    </source>
</evidence>
<reference evidence="1 2" key="1">
    <citation type="journal article" date="2023" name="Plants (Basel)">
        <title>Bridging the Gap: Combining Genomics and Transcriptomics Approaches to Understand Stylosanthes scabra, an Orphan Legume from the Brazilian Caatinga.</title>
        <authorList>
            <person name="Ferreira-Neto J.R.C."/>
            <person name="da Silva M.D."/>
            <person name="Binneck E."/>
            <person name="de Melo N.F."/>
            <person name="da Silva R.H."/>
            <person name="de Melo A.L.T.M."/>
            <person name="Pandolfi V."/>
            <person name="Bustamante F.O."/>
            <person name="Brasileiro-Vidal A.C."/>
            <person name="Benko-Iseppon A.M."/>
        </authorList>
    </citation>
    <scope>NUCLEOTIDE SEQUENCE [LARGE SCALE GENOMIC DNA]</scope>
    <source>
        <tissue evidence="1">Leaves</tissue>
    </source>
</reference>
<comment type="caution">
    <text evidence="1">The sequence shown here is derived from an EMBL/GenBank/DDBJ whole genome shotgun (WGS) entry which is preliminary data.</text>
</comment>
<proteinExistence type="predicted"/>
<keyword evidence="2" id="KW-1185">Reference proteome</keyword>
<accession>A0ABU6TIH7</accession>
<gene>
    <name evidence="1" type="ORF">PIB30_046884</name>
</gene>
<evidence type="ECO:0000313" key="2">
    <source>
        <dbReference type="Proteomes" id="UP001341840"/>
    </source>
</evidence>
<sequence>METCLFPPGFGSCCNGKHVHRGLNEGQVLTQDDGDRHDNPSVVSNLSVTEEVIEEGEKTESFVAETVEDLIEVNETRWVCEDGGLFLLGGNDDVLLRDLVDPRKTKEIVEGGRGRGRRRVILAAPKRIIQATENSDGGILCSWRKELFDCELVRKRKKWITMKGVLNQTSFVSVICTIYGPHIKDEKLESRKELIKLKEEWEIQLLVCEMPKIASRLGSRFHGRRLAGDMGDTLFRNSVVHRNNKIFSGQISVFEEMFRDVWHSRIFGCIIVL</sequence>
<organism evidence="1 2">
    <name type="scientific">Stylosanthes scabra</name>
    <dbReference type="NCBI Taxonomy" id="79078"/>
    <lineage>
        <taxon>Eukaryota</taxon>
        <taxon>Viridiplantae</taxon>
        <taxon>Streptophyta</taxon>
        <taxon>Embryophyta</taxon>
        <taxon>Tracheophyta</taxon>
        <taxon>Spermatophyta</taxon>
        <taxon>Magnoliopsida</taxon>
        <taxon>eudicotyledons</taxon>
        <taxon>Gunneridae</taxon>
        <taxon>Pentapetalae</taxon>
        <taxon>rosids</taxon>
        <taxon>fabids</taxon>
        <taxon>Fabales</taxon>
        <taxon>Fabaceae</taxon>
        <taxon>Papilionoideae</taxon>
        <taxon>50 kb inversion clade</taxon>
        <taxon>dalbergioids sensu lato</taxon>
        <taxon>Dalbergieae</taxon>
        <taxon>Pterocarpus clade</taxon>
        <taxon>Stylosanthes</taxon>
    </lineage>
</organism>
<protein>
    <submittedName>
        <fullName evidence="1">Uncharacterized protein</fullName>
    </submittedName>
</protein>
<dbReference type="EMBL" id="JASCZI010090917">
    <property type="protein sequence ID" value="MED6147773.1"/>
    <property type="molecule type" value="Genomic_DNA"/>
</dbReference>